<accession>A0A927GQU9</accession>
<evidence type="ECO:0000256" key="2">
    <source>
        <dbReference type="ARBA" id="ARBA00023125"/>
    </source>
</evidence>
<dbReference type="InterPro" id="IPR018060">
    <property type="entry name" value="HTH_AraC"/>
</dbReference>
<dbReference type="GO" id="GO:0003700">
    <property type="term" value="F:DNA-binding transcription factor activity"/>
    <property type="evidence" value="ECO:0007669"/>
    <property type="project" value="InterPro"/>
</dbReference>
<evidence type="ECO:0000259" key="5">
    <source>
        <dbReference type="PROSITE" id="PS01124"/>
    </source>
</evidence>
<gene>
    <name evidence="6" type="ORF">IDH44_02995</name>
</gene>
<keyword evidence="4" id="KW-1133">Transmembrane helix</keyword>
<dbReference type="AlphaFoldDB" id="A0A927GQU9"/>
<keyword evidence="4" id="KW-0472">Membrane</keyword>
<evidence type="ECO:0000313" key="6">
    <source>
        <dbReference type="EMBL" id="MBD2844142.1"/>
    </source>
</evidence>
<dbReference type="EMBL" id="JACXIZ010000008">
    <property type="protein sequence ID" value="MBD2844142.1"/>
    <property type="molecule type" value="Genomic_DNA"/>
</dbReference>
<dbReference type="RefSeq" id="WP_190914562.1">
    <property type="nucleotide sequence ID" value="NZ_JACXIZ010000008.1"/>
</dbReference>
<keyword evidence="4" id="KW-0812">Transmembrane</keyword>
<dbReference type="PROSITE" id="PS00041">
    <property type="entry name" value="HTH_ARAC_FAMILY_1"/>
    <property type="match status" value="1"/>
</dbReference>
<evidence type="ECO:0000256" key="4">
    <source>
        <dbReference type="SAM" id="Phobius"/>
    </source>
</evidence>
<dbReference type="PROSITE" id="PS01124">
    <property type="entry name" value="HTH_ARAC_FAMILY_2"/>
    <property type="match status" value="1"/>
</dbReference>
<feature type="domain" description="HTH araC/xylS-type" evidence="5">
    <location>
        <begin position="654"/>
        <end position="751"/>
    </location>
</feature>
<dbReference type="InterPro" id="IPR009057">
    <property type="entry name" value="Homeodomain-like_sf"/>
</dbReference>
<dbReference type="InterPro" id="IPR018062">
    <property type="entry name" value="HTH_AraC-typ_CS"/>
</dbReference>
<keyword evidence="3" id="KW-0804">Transcription</keyword>
<dbReference type="SUPFAM" id="SSF46689">
    <property type="entry name" value="Homeodomain-like"/>
    <property type="match status" value="2"/>
</dbReference>
<organism evidence="6 7">
    <name type="scientific">Paenibacillus sabuli</name>
    <dbReference type="NCBI Taxonomy" id="2772509"/>
    <lineage>
        <taxon>Bacteria</taxon>
        <taxon>Bacillati</taxon>
        <taxon>Bacillota</taxon>
        <taxon>Bacilli</taxon>
        <taxon>Bacillales</taxon>
        <taxon>Paenibacillaceae</taxon>
        <taxon>Paenibacillus</taxon>
    </lineage>
</organism>
<dbReference type="PANTHER" id="PTHR43280:SF28">
    <property type="entry name" value="HTH-TYPE TRANSCRIPTIONAL ACTIVATOR RHAS"/>
    <property type="match status" value="1"/>
</dbReference>
<feature type="transmembrane region" description="Helical" evidence="4">
    <location>
        <begin position="283"/>
        <end position="305"/>
    </location>
</feature>
<keyword evidence="7" id="KW-1185">Reference proteome</keyword>
<dbReference type="Pfam" id="PF17853">
    <property type="entry name" value="GGDEF_2"/>
    <property type="match status" value="1"/>
</dbReference>
<evidence type="ECO:0000256" key="3">
    <source>
        <dbReference type="ARBA" id="ARBA00023163"/>
    </source>
</evidence>
<dbReference type="SMART" id="SM00342">
    <property type="entry name" value="HTH_ARAC"/>
    <property type="match status" value="1"/>
</dbReference>
<comment type="caution">
    <text evidence="6">The sequence shown here is derived from an EMBL/GenBank/DDBJ whole genome shotgun (WGS) entry which is preliminary data.</text>
</comment>
<dbReference type="PANTHER" id="PTHR43280">
    <property type="entry name" value="ARAC-FAMILY TRANSCRIPTIONAL REGULATOR"/>
    <property type="match status" value="1"/>
</dbReference>
<keyword evidence="1" id="KW-0805">Transcription regulation</keyword>
<dbReference type="Proteomes" id="UP000621560">
    <property type="component" value="Unassembled WGS sequence"/>
</dbReference>
<reference evidence="6" key="1">
    <citation type="submission" date="2020-09" db="EMBL/GenBank/DDBJ databases">
        <title>A novel bacterium of genus Paenibacillus, isolated from South China Sea.</title>
        <authorList>
            <person name="Huang H."/>
            <person name="Mo K."/>
            <person name="Hu Y."/>
        </authorList>
    </citation>
    <scope>NUCLEOTIDE SEQUENCE</scope>
    <source>
        <strain evidence="6">IB182496</strain>
    </source>
</reference>
<dbReference type="GO" id="GO:0043565">
    <property type="term" value="F:sequence-specific DNA binding"/>
    <property type="evidence" value="ECO:0007669"/>
    <property type="project" value="InterPro"/>
</dbReference>
<name>A0A927GQU9_9BACL</name>
<keyword evidence="2" id="KW-0238">DNA-binding</keyword>
<protein>
    <submittedName>
        <fullName evidence="6">AraC family transcriptional regulator</fullName>
    </submittedName>
</protein>
<sequence length="753" mass="85257">MRSYLYRLIWLGSISICLPIILASLVYYNTSMKREIVHIQKSNQISLGIIQTYIDNAMFGVVQELTSFAFDPDVFEAFLALDETARIDNNTFILSKISALLQSSEFINEIYFYNMNNDFILSSAQGKIAANQFRFVDDLAHIANDTKSAHWTYLPASEQEGYISFVLTLPAMSLRPQGVLVAQVEVEQFNRYLTTFLTITNNQSIFVRSAAEGSLFQSKQLTSVNEAIAKKMDQDSLNNPSSDNASIKGGGGSEYFYSYQKSNSGLSYVSVTSRSVIVGELRWIMWSTIFAVAIFLTMGIILTIYNSRQAYNPIGQLVDYGKRLRDHSAGTPEEEFSFLRQCLDQFNSEVNSLHVMVAKSEPFLIERFMQHLLKGNYTSRSPLYEDCEQYGVPVDCTYVVLVVRVEDFGKNGRFQSKDKPLLAYAVMNVMNELLEEYRLVKGYVLDDLRGHEIAALCFDPDTPPDAATGEARAYAEGVSAALQNYLNVRVSIGIGRAYPHIGDISLSYRDSMLALQFRLLASTEAIISIDDAPMEKLTLPEYPYETENALIEAMLNEDSPAFKTGIWTFSRLVTEKESYYFIYQSYQVLLSALIANAEKKCGTSLGMLEYDLFDQFRTNETVEEIGLWFIDTIPPLYSKVMKDNNRTAGKAGVKEVCKYIANHISRDISLTECAELAHMNPSYFSRLFKKETGVTFHEYLIKSKINAAVKLLVESDVNISEIAERVGYSHRSFNRIFQQAFQMSPSQYRGLHR</sequence>
<dbReference type="Gene3D" id="1.10.10.60">
    <property type="entry name" value="Homeodomain-like"/>
    <property type="match status" value="2"/>
</dbReference>
<dbReference type="Pfam" id="PF12833">
    <property type="entry name" value="HTH_18"/>
    <property type="match status" value="1"/>
</dbReference>
<dbReference type="InterPro" id="IPR041522">
    <property type="entry name" value="CdaR_GGDEF"/>
</dbReference>
<evidence type="ECO:0000256" key="1">
    <source>
        <dbReference type="ARBA" id="ARBA00023015"/>
    </source>
</evidence>
<evidence type="ECO:0000313" key="7">
    <source>
        <dbReference type="Proteomes" id="UP000621560"/>
    </source>
</evidence>
<proteinExistence type="predicted"/>
<feature type="transmembrane region" description="Helical" evidence="4">
    <location>
        <begin position="6"/>
        <end position="28"/>
    </location>
</feature>